<feature type="signal peptide" evidence="1">
    <location>
        <begin position="1"/>
        <end position="16"/>
    </location>
</feature>
<evidence type="ECO:0008006" key="3">
    <source>
        <dbReference type="Google" id="ProtNLM"/>
    </source>
</evidence>
<dbReference type="SUPFAM" id="SSF51126">
    <property type="entry name" value="Pectin lyase-like"/>
    <property type="match status" value="1"/>
</dbReference>
<dbReference type="InParanoid" id="A0A1X7SYS5"/>
<accession>A0A1X7SYS5</accession>
<name>A0A1X7SYS5_AMPQE</name>
<reference evidence="2" key="1">
    <citation type="submission" date="2017-05" db="UniProtKB">
        <authorList>
            <consortium name="EnsemblMetazoa"/>
        </authorList>
    </citation>
    <scope>IDENTIFICATION</scope>
</reference>
<dbReference type="AlphaFoldDB" id="A0A1X7SYS5"/>
<feature type="chain" id="PRO_5013095561" description="Right handed beta helix domain-containing protein" evidence="1">
    <location>
        <begin position="17"/>
        <end position="680"/>
    </location>
</feature>
<proteinExistence type="predicted"/>
<dbReference type="InterPro" id="IPR011050">
    <property type="entry name" value="Pectin_lyase_fold/virulence"/>
</dbReference>
<keyword evidence="1" id="KW-0732">Signal</keyword>
<protein>
    <recommendedName>
        <fullName evidence="3">Right handed beta helix domain-containing protein</fullName>
    </recommendedName>
</protein>
<evidence type="ECO:0000313" key="2">
    <source>
        <dbReference type="EnsemblMetazoa" id="Aqu2.1.07233_001"/>
    </source>
</evidence>
<organism evidence="2">
    <name type="scientific">Amphimedon queenslandica</name>
    <name type="common">Sponge</name>
    <dbReference type="NCBI Taxonomy" id="400682"/>
    <lineage>
        <taxon>Eukaryota</taxon>
        <taxon>Metazoa</taxon>
        <taxon>Porifera</taxon>
        <taxon>Demospongiae</taxon>
        <taxon>Heteroscleromorpha</taxon>
        <taxon>Haplosclerida</taxon>
        <taxon>Niphatidae</taxon>
        <taxon>Amphimedon</taxon>
    </lineage>
</organism>
<evidence type="ECO:0000256" key="1">
    <source>
        <dbReference type="SAM" id="SignalP"/>
    </source>
</evidence>
<sequence>MVKNILLLFLLHNVSTLNVRIDGNNGIDSIECLTGQPQSSCQSLKYVADTINNTSNLTIEIISPTLSLQGSVIFTDINGLTINGQEESLTAIQVQSVTAGISFLHCGEIVLANFTLNTVTESLLYDSHLISEDQCNFIPNGNYSLFFLNPKKLTIKNCNFTSSNDTHTALNGVLIELFNTKGTASISVDNVLLDKSFYNTLNIENTEFVNNRIGFDVIAIKSSNNSISVIASQFNENKYQGLKISYETSCSNNFMIFGCTFSYNTGCNGVSIDLALAMNSTSNIFRGIGSRFIHNSAKYAGGGVNINLSPPLEPITYPSNNIVIFQFCDFINNSGSYAGGVGIFNHNKASSGSAVHINSNIGSESGTFFVALVYFYRCNFFGNGQYHFKSRANELTLQSGAFYANKAQVNFGGKTQFADNNSTALQVSDTNIEFKDDSTTIFKNNSGIKGGAILLTGDSELYVKYNTSIIFNGNRAVSYGGAIAVLHLQCFGTFNFSARSIATPTKSLSVSQVINAIPDIPMKLNITAEDMFENDTSALFPLILTLSGSGTNSIRMNPHVITTNIHMTFYGNPHETTQLLIQTETMTSISVTAKLNLIDCPPGFIFNKTGFCFCSALSKNRYQEITANYWAGYLNISNASDDTFVTGHCSIKLCNYNNTKHKFGFYQLPIDYDQKKLDEI</sequence>
<dbReference type="EnsemblMetazoa" id="Aqu2.1.07233_001">
    <property type="protein sequence ID" value="Aqu2.1.07233_001"/>
    <property type="gene ID" value="Aqu2.1.07233"/>
</dbReference>